<reference evidence="11" key="1">
    <citation type="submission" date="2023-06" db="EMBL/GenBank/DDBJ databases">
        <authorList>
            <person name="Delattre M."/>
        </authorList>
    </citation>
    <scope>NUCLEOTIDE SEQUENCE</scope>
    <source>
        <strain evidence="11">AF72</strain>
    </source>
</reference>
<keyword evidence="7" id="KW-0315">Glutamine amidotransferase</keyword>
<dbReference type="CDD" id="cd01991">
    <property type="entry name" value="Asn_synthase_B_C"/>
    <property type="match status" value="1"/>
</dbReference>
<evidence type="ECO:0000313" key="11">
    <source>
        <dbReference type="EMBL" id="CAJ0557319.1"/>
    </source>
</evidence>
<dbReference type="Proteomes" id="UP001177023">
    <property type="component" value="Unassembled WGS sequence"/>
</dbReference>
<keyword evidence="5" id="KW-0067">ATP-binding</keyword>
<dbReference type="InterPro" id="IPR017932">
    <property type="entry name" value="GATase_2_dom"/>
</dbReference>
<dbReference type="InterPro" id="IPR001962">
    <property type="entry name" value="Asn_synthase"/>
</dbReference>
<keyword evidence="9" id="KW-0812">Transmembrane</keyword>
<dbReference type="GO" id="GO:0005524">
    <property type="term" value="F:ATP binding"/>
    <property type="evidence" value="ECO:0007669"/>
    <property type="project" value="UniProtKB-KW"/>
</dbReference>
<dbReference type="InterPro" id="IPR051786">
    <property type="entry name" value="ASN_synthetase/amidase"/>
</dbReference>
<dbReference type="InterPro" id="IPR006426">
    <property type="entry name" value="Asn_synth_AEB"/>
</dbReference>
<dbReference type="InterPro" id="IPR029055">
    <property type="entry name" value="Ntn_hydrolases_N"/>
</dbReference>
<feature type="non-terminal residue" evidence="11">
    <location>
        <position position="1"/>
    </location>
</feature>
<keyword evidence="12" id="KW-1185">Reference proteome</keyword>
<dbReference type="PANTHER" id="PTHR43284:SF1">
    <property type="entry name" value="ASPARAGINE SYNTHETASE"/>
    <property type="match status" value="1"/>
</dbReference>
<evidence type="ECO:0000256" key="1">
    <source>
        <dbReference type="ARBA" id="ARBA00005187"/>
    </source>
</evidence>
<evidence type="ECO:0000313" key="12">
    <source>
        <dbReference type="Proteomes" id="UP001177023"/>
    </source>
</evidence>
<keyword evidence="9" id="KW-1133">Transmembrane helix</keyword>
<gene>
    <name evidence="11" type="ORF">MSPICULIGERA_LOCUS77</name>
</gene>
<evidence type="ECO:0000256" key="6">
    <source>
        <dbReference type="ARBA" id="ARBA00022888"/>
    </source>
</evidence>
<protein>
    <recommendedName>
        <fullName evidence="3">Asparagine synthetase [glutamine-hydrolyzing]</fullName>
    </recommendedName>
    <alternativeName>
        <fullName evidence="8">Glutamine-dependent asparagine synthetase</fullName>
    </alternativeName>
</protein>
<dbReference type="Pfam" id="PF00733">
    <property type="entry name" value="Asn_synthase"/>
    <property type="match status" value="1"/>
</dbReference>
<feature type="transmembrane region" description="Helical" evidence="9">
    <location>
        <begin position="109"/>
        <end position="129"/>
    </location>
</feature>
<dbReference type="GO" id="GO:0004066">
    <property type="term" value="F:asparagine synthase (glutamine-hydrolyzing) activity"/>
    <property type="evidence" value="ECO:0007669"/>
    <property type="project" value="InterPro"/>
</dbReference>
<dbReference type="GO" id="GO:0006529">
    <property type="term" value="P:asparagine biosynthetic process"/>
    <property type="evidence" value="ECO:0007669"/>
    <property type="project" value="UniProtKB-KW"/>
</dbReference>
<keyword evidence="4" id="KW-0547">Nucleotide-binding</keyword>
<evidence type="ECO:0000256" key="9">
    <source>
        <dbReference type="SAM" id="Phobius"/>
    </source>
</evidence>
<dbReference type="InterPro" id="IPR033738">
    <property type="entry name" value="AsnB_N"/>
</dbReference>
<proteinExistence type="inferred from homology"/>
<dbReference type="EMBL" id="CATQJA010000003">
    <property type="protein sequence ID" value="CAJ0557319.1"/>
    <property type="molecule type" value="Genomic_DNA"/>
</dbReference>
<evidence type="ECO:0000259" key="10">
    <source>
        <dbReference type="PROSITE" id="PS51278"/>
    </source>
</evidence>
<evidence type="ECO:0000256" key="5">
    <source>
        <dbReference type="ARBA" id="ARBA00022840"/>
    </source>
</evidence>
<name>A0AA36FNX0_9BILA</name>
<sequence length="873" mass="96800">MQSIAIRDTAASHGTSRQSEVLRQVFLLVGIASGVVIAGIYVAHEFVLTSAISSYVFTTCGLVLLTNLLRVTTGFAQGAKAIREIYFVLMLVTGAGVILHVVLTKLYGIQGWMAARYLGEFFCLAAVWWKLRAHIFLALDFRQVNRRELMTTAKSGVIVNASLFVRLLVDSLPVLMLTAYHVKTDEIGFFGIAILSLILGLLPLAIIAQRALPELVEVIHDKSELRERETDMCGILGYIHNGTRESIDFSSALSFIRRRGPDDQGVWADTDVGVWLGQVRLSILDTTSAGHQPMVSADGRVVMVFNGEIYNFRELRAHLEAAGDHFSSQSDSEVLLALFCRYGIECLNRLNGIFAVVFWERDTETLWVARDQMGVKPLYIHSNDGCFAFSSEMKGLIRGGFSKTEIDPQAVLAHLGFLWSPGDRTIVRDIKKVLPGQALCVRNGHIEKSWFYYELPISEKPLTKTVADVAVDVADAVRTAVQRQLVSDVPLGSFLSGGLDSSAIVAFAAQEMRDKGRLQCFSIRVDNGSTANEGFADDLPYAQRVAKHLDVDLHVVGVGDEMMDRLPEMVYLLDEPTPDPAALNALFISELASQNGIKVLLSGAGGDDIFTGYRRHFALAQERWWGGMPRPLRSVLARSSSLLPASSPLSRRLGKAFRYADLPADDRLISYFLWLEPDQAYGLLAPDLRRQLAADDLFAPMRETLSRLPSDATPLDKILTLECKHFLTDHNLNYTDKMGMATGVEVRVPLLDLDLVRLAGSLPSHIKQKGREGKWIFKKAMEPYLPHDVIYRPKTGFGVPLRNWLQGRLKPLVDEVLSPASLLKRGIFDPKAVAHLIEADRSGRIDAAYTLFGIVCMELWCKQYLDGDFALDG</sequence>
<dbReference type="GO" id="GO:0005829">
    <property type="term" value="C:cytosol"/>
    <property type="evidence" value="ECO:0007669"/>
    <property type="project" value="TreeGrafter"/>
</dbReference>
<feature type="transmembrane region" description="Helical" evidence="9">
    <location>
        <begin position="55"/>
        <end position="73"/>
    </location>
</feature>
<keyword evidence="9" id="KW-0472">Membrane</keyword>
<evidence type="ECO:0000256" key="3">
    <source>
        <dbReference type="ARBA" id="ARBA00021389"/>
    </source>
</evidence>
<dbReference type="SUPFAM" id="SSF56235">
    <property type="entry name" value="N-terminal nucleophile aminohydrolases (Ntn hydrolases)"/>
    <property type="match status" value="1"/>
</dbReference>
<organism evidence="11 12">
    <name type="scientific">Mesorhabditis spiculigera</name>
    <dbReference type="NCBI Taxonomy" id="96644"/>
    <lineage>
        <taxon>Eukaryota</taxon>
        <taxon>Metazoa</taxon>
        <taxon>Ecdysozoa</taxon>
        <taxon>Nematoda</taxon>
        <taxon>Chromadorea</taxon>
        <taxon>Rhabditida</taxon>
        <taxon>Rhabditina</taxon>
        <taxon>Rhabditomorpha</taxon>
        <taxon>Rhabditoidea</taxon>
        <taxon>Rhabditidae</taxon>
        <taxon>Mesorhabditinae</taxon>
        <taxon>Mesorhabditis</taxon>
    </lineage>
</organism>
<feature type="transmembrane region" description="Helical" evidence="9">
    <location>
        <begin position="21"/>
        <end position="43"/>
    </location>
</feature>
<comment type="similarity">
    <text evidence="2">Belongs to the asparagine synthetase family.</text>
</comment>
<comment type="pathway">
    <text evidence="1">Amino-acid biosynthesis; L-asparagine biosynthesis; L-asparagine from L-aspartate (L-Gln route): step 1/1.</text>
</comment>
<feature type="domain" description="Glutamine amidotransferase type-2" evidence="10">
    <location>
        <begin position="233"/>
        <end position="444"/>
    </location>
</feature>
<dbReference type="Pfam" id="PF13537">
    <property type="entry name" value="GATase_7"/>
    <property type="match status" value="1"/>
</dbReference>
<dbReference type="SUPFAM" id="SSF52402">
    <property type="entry name" value="Adenine nucleotide alpha hydrolases-like"/>
    <property type="match status" value="1"/>
</dbReference>
<dbReference type="PANTHER" id="PTHR43284">
    <property type="entry name" value="ASPARAGINE SYNTHETASE (GLUTAMINE-HYDROLYZING)"/>
    <property type="match status" value="1"/>
</dbReference>
<keyword evidence="6" id="KW-0028">Amino-acid biosynthesis</keyword>
<evidence type="ECO:0000256" key="7">
    <source>
        <dbReference type="ARBA" id="ARBA00022962"/>
    </source>
</evidence>
<dbReference type="Gene3D" id="3.60.20.10">
    <property type="entry name" value="Glutamine Phosphoribosylpyrophosphate, subunit 1, domain 1"/>
    <property type="match status" value="1"/>
</dbReference>
<feature type="transmembrane region" description="Helical" evidence="9">
    <location>
        <begin position="85"/>
        <end position="103"/>
    </location>
</feature>
<comment type="caution">
    <text evidence="11">The sequence shown here is derived from an EMBL/GenBank/DDBJ whole genome shotgun (WGS) entry which is preliminary data.</text>
</comment>
<dbReference type="InterPro" id="IPR014729">
    <property type="entry name" value="Rossmann-like_a/b/a_fold"/>
</dbReference>
<dbReference type="Gene3D" id="3.40.50.620">
    <property type="entry name" value="HUPs"/>
    <property type="match status" value="1"/>
</dbReference>
<evidence type="ECO:0000256" key="2">
    <source>
        <dbReference type="ARBA" id="ARBA00005752"/>
    </source>
</evidence>
<evidence type="ECO:0000256" key="4">
    <source>
        <dbReference type="ARBA" id="ARBA00022741"/>
    </source>
</evidence>
<dbReference type="NCBIfam" id="TIGR01536">
    <property type="entry name" value="asn_synth_AEB"/>
    <property type="match status" value="1"/>
</dbReference>
<feature type="transmembrane region" description="Helical" evidence="9">
    <location>
        <begin position="189"/>
        <end position="208"/>
    </location>
</feature>
<evidence type="ECO:0000256" key="8">
    <source>
        <dbReference type="ARBA" id="ARBA00030234"/>
    </source>
</evidence>
<dbReference type="PROSITE" id="PS51278">
    <property type="entry name" value="GATASE_TYPE_2"/>
    <property type="match status" value="1"/>
</dbReference>
<keyword evidence="6" id="KW-0061">Asparagine biosynthesis</keyword>
<dbReference type="CDD" id="cd00712">
    <property type="entry name" value="AsnB"/>
    <property type="match status" value="1"/>
</dbReference>
<accession>A0AA36FNX0</accession>
<dbReference type="AlphaFoldDB" id="A0AA36FNX0"/>